<evidence type="ECO:0000256" key="5">
    <source>
        <dbReference type="ARBA" id="ARBA00022842"/>
    </source>
</evidence>
<evidence type="ECO:0000259" key="7">
    <source>
        <dbReference type="PROSITE" id="PS51462"/>
    </source>
</evidence>
<evidence type="ECO:0000256" key="1">
    <source>
        <dbReference type="ARBA" id="ARBA00001936"/>
    </source>
</evidence>
<dbReference type="EMBL" id="BAABGN010000002">
    <property type="protein sequence ID" value="GAA4417620.1"/>
    <property type="molecule type" value="Genomic_DNA"/>
</dbReference>
<dbReference type="InterPro" id="IPR045121">
    <property type="entry name" value="CoAse"/>
</dbReference>
<dbReference type="SUPFAM" id="SSF55811">
    <property type="entry name" value="Nudix"/>
    <property type="match status" value="1"/>
</dbReference>
<dbReference type="Proteomes" id="UP001500622">
    <property type="component" value="Unassembled WGS sequence"/>
</dbReference>
<dbReference type="InterPro" id="IPR020084">
    <property type="entry name" value="NUDIX_hydrolase_CS"/>
</dbReference>
<dbReference type="PANTHER" id="PTHR12992:SF11">
    <property type="entry name" value="MITOCHONDRIAL COENZYME A DIPHOSPHATASE NUDT8"/>
    <property type="match status" value="1"/>
</dbReference>
<dbReference type="Pfam" id="PF00293">
    <property type="entry name" value="NUDIX"/>
    <property type="match status" value="1"/>
</dbReference>
<evidence type="ECO:0000256" key="6">
    <source>
        <dbReference type="ARBA" id="ARBA00023211"/>
    </source>
</evidence>
<dbReference type="PANTHER" id="PTHR12992">
    <property type="entry name" value="NUDIX HYDROLASE"/>
    <property type="match status" value="1"/>
</dbReference>
<dbReference type="InterPro" id="IPR000086">
    <property type="entry name" value="NUDIX_hydrolase_dom"/>
</dbReference>
<dbReference type="RefSeq" id="WP_345215030.1">
    <property type="nucleotide sequence ID" value="NZ_BAABGN010000002.1"/>
</dbReference>
<keyword evidence="5" id="KW-0460">Magnesium</keyword>
<dbReference type="Gene3D" id="3.90.79.10">
    <property type="entry name" value="Nucleoside Triphosphate Pyrophosphohydrolase"/>
    <property type="match status" value="1"/>
</dbReference>
<dbReference type="InterPro" id="IPR015797">
    <property type="entry name" value="NUDIX_hydrolase-like_dom_sf"/>
</dbReference>
<evidence type="ECO:0000256" key="2">
    <source>
        <dbReference type="ARBA" id="ARBA00001946"/>
    </source>
</evidence>
<keyword evidence="9" id="KW-1185">Reference proteome</keyword>
<sequence length="245" mass="26416">MDERADIWAGQRASLLDLCARAQDGSLVPLGGHHTYDAELARSYRASAVLLLFAPPAEAASSDGSQAAASRGGAGARPDLFLVQRSRALRNHPGEVALPGGRLEPGEDAVAGALREAHEEIGLHPDHVEVLGELTPLLMPHSRFVVTPVLGWTHRADEATEVEPGEVLHTLRVSVSTLVDRDTRCTVTFAGRRSPGFHLDDGIVWGMTANLLDHVLDELGWAGEWDAGREVALRRDTDGVWVPDR</sequence>
<accession>A0ABP8KWI4</accession>
<evidence type="ECO:0000256" key="3">
    <source>
        <dbReference type="ARBA" id="ARBA00022723"/>
    </source>
</evidence>
<feature type="domain" description="Nudix hydrolase" evidence="7">
    <location>
        <begin position="43"/>
        <end position="199"/>
    </location>
</feature>
<comment type="cofactor">
    <cofactor evidence="1">
        <name>Mn(2+)</name>
        <dbReference type="ChEBI" id="CHEBI:29035"/>
    </cofactor>
</comment>
<keyword evidence="3" id="KW-0479">Metal-binding</keyword>
<gene>
    <name evidence="8" type="ORF">GCM10023169_06280</name>
</gene>
<reference evidence="9" key="1">
    <citation type="journal article" date="2019" name="Int. J. Syst. Evol. Microbiol.">
        <title>The Global Catalogue of Microorganisms (GCM) 10K type strain sequencing project: providing services to taxonomists for standard genome sequencing and annotation.</title>
        <authorList>
            <consortium name="The Broad Institute Genomics Platform"/>
            <consortium name="The Broad Institute Genome Sequencing Center for Infectious Disease"/>
            <person name="Wu L."/>
            <person name="Ma J."/>
        </authorList>
    </citation>
    <scope>NUCLEOTIDE SEQUENCE [LARGE SCALE GENOMIC DNA]</scope>
    <source>
        <strain evidence="9">JCM 17810</strain>
    </source>
</reference>
<name>A0ABP8KWI4_9MICO</name>
<protein>
    <recommendedName>
        <fullName evidence="7">Nudix hydrolase domain-containing protein</fullName>
    </recommendedName>
</protein>
<evidence type="ECO:0000256" key="4">
    <source>
        <dbReference type="ARBA" id="ARBA00022801"/>
    </source>
</evidence>
<dbReference type="PROSITE" id="PS00893">
    <property type="entry name" value="NUDIX_BOX"/>
    <property type="match status" value="1"/>
</dbReference>
<evidence type="ECO:0000313" key="9">
    <source>
        <dbReference type="Proteomes" id="UP001500622"/>
    </source>
</evidence>
<evidence type="ECO:0000313" key="8">
    <source>
        <dbReference type="EMBL" id="GAA4417620.1"/>
    </source>
</evidence>
<organism evidence="8 9">
    <name type="scientific">Georgenia halophila</name>
    <dbReference type="NCBI Taxonomy" id="620889"/>
    <lineage>
        <taxon>Bacteria</taxon>
        <taxon>Bacillati</taxon>
        <taxon>Actinomycetota</taxon>
        <taxon>Actinomycetes</taxon>
        <taxon>Micrococcales</taxon>
        <taxon>Bogoriellaceae</taxon>
        <taxon>Georgenia</taxon>
    </lineage>
</organism>
<keyword evidence="4" id="KW-0378">Hydrolase</keyword>
<proteinExistence type="predicted"/>
<dbReference type="PROSITE" id="PS51462">
    <property type="entry name" value="NUDIX"/>
    <property type="match status" value="1"/>
</dbReference>
<comment type="caution">
    <text evidence="8">The sequence shown here is derived from an EMBL/GenBank/DDBJ whole genome shotgun (WGS) entry which is preliminary data.</text>
</comment>
<dbReference type="CDD" id="cd03426">
    <property type="entry name" value="NUDIX_CoAse_Nudt7"/>
    <property type="match status" value="1"/>
</dbReference>
<comment type="cofactor">
    <cofactor evidence="2">
        <name>Mg(2+)</name>
        <dbReference type="ChEBI" id="CHEBI:18420"/>
    </cofactor>
</comment>
<keyword evidence="6" id="KW-0464">Manganese</keyword>